<protein>
    <submittedName>
        <fullName evidence="2">Uncharacterized protein</fullName>
    </submittedName>
</protein>
<organism evidence="2">
    <name type="scientific">marine metagenome</name>
    <dbReference type="NCBI Taxonomy" id="408172"/>
    <lineage>
        <taxon>unclassified sequences</taxon>
        <taxon>metagenomes</taxon>
        <taxon>ecological metagenomes</taxon>
    </lineage>
</organism>
<feature type="region of interest" description="Disordered" evidence="1">
    <location>
        <begin position="15"/>
        <end position="50"/>
    </location>
</feature>
<evidence type="ECO:0000313" key="2">
    <source>
        <dbReference type="EMBL" id="SVD57711.1"/>
    </source>
</evidence>
<evidence type="ECO:0000256" key="1">
    <source>
        <dbReference type="SAM" id="MobiDB-lite"/>
    </source>
</evidence>
<accession>A0A382WHZ5</accession>
<dbReference type="EMBL" id="UINC01159555">
    <property type="protein sequence ID" value="SVD57711.1"/>
    <property type="molecule type" value="Genomic_DNA"/>
</dbReference>
<proteinExistence type="predicted"/>
<dbReference type="AlphaFoldDB" id="A0A382WHZ5"/>
<feature type="non-terminal residue" evidence="2">
    <location>
        <position position="50"/>
    </location>
</feature>
<gene>
    <name evidence="2" type="ORF">METZ01_LOCUS410565</name>
</gene>
<reference evidence="2" key="1">
    <citation type="submission" date="2018-05" db="EMBL/GenBank/DDBJ databases">
        <authorList>
            <person name="Lanie J.A."/>
            <person name="Ng W.-L."/>
            <person name="Kazmierczak K.M."/>
            <person name="Andrzejewski T.M."/>
            <person name="Davidsen T.M."/>
            <person name="Wayne K.J."/>
            <person name="Tettelin H."/>
            <person name="Glass J.I."/>
            <person name="Rusch D."/>
            <person name="Podicherti R."/>
            <person name="Tsui H.-C.T."/>
            <person name="Winkler M.E."/>
        </authorList>
    </citation>
    <scope>NUCLEOTIDE SEQUENCE</scope>
</reference>
<sequence>MDELKFNVPIPPMEFRELSKTGNPKLDKELDRGNRLVKKDSQRKRESEPH</sequence>
<name>A0A382WHZ5_9ZZZZ</name>